<sequence>MSCKGISRGVRISRSRFHSRQLPIIIITKSNQDSCLGSAFIILEFSLRVSSCLVRLVNLVNF</sequence>
<reference evidence="2" key="1">
    <citation type="journal article" date="2017" name="Nature">
        <title>The sunflower genome provides insights into oil metabolism, flowering and Asterid evolution.</title>
        <authorList>
            <person name="Badouin H."/>
            <person name="Gouzy J."/>
            <person name="Grassa C.J."/>
            <person name="Murat F."/>
            <person name="Staton S.E."/>
            <person name="Cottret L."/>
            <person name="Lelandais-Briere C."/>
            <person name="Owens G.L."/>
            <person name="Carrere S."/>
            <person name="Mayjonade B."/>
            <person name="Legrand L."/>
            <person name="Gill N."/>
            <person name="Kane N.C."/>
            <person name="Bowers J.E."/>
            <person name="Hubner S."/>
            <person name="Bellec A."/>
            <person name="Berard A."/>
            <person name="Berges H."/>
            <person name="Blanchet N."/>
            <person name="Boniface M.C."/>
            <person name="Brunel D."/>
            <person name="Catrice O."/>
            <person name="Chaidir N."/>
            <person name="Claudel C."/>
            <person name="Donnadieu C."/>
            <person name="Faraut T."/>
            <person name="Fievet G."/>
            <person name="Helmstetter N."/>
            <person name="King M."/>
            <person name="Knapp S.J."/>
            <person name="Lai Z."/>
            <person name="Le Paslier M.C."/>
            <person name="Lippi Y."/>
            <person name="Lorenzon L."/>
            <person name="Mandel J.R."/>
            <person name="Marage G."/>
            <person name="Marchand G."/>
            <person name="Marquand E."/>
            <person name="Bret-Mestries E."/>
            <person name="Morien E."/>
            <person name="Nambeesan S."/>
            <person name="Nguyen T."/>
            <person name="Pegot-Espagnet P."/>
            <person name="Pouilly N."/>
            <person name="Raftis F."/>
            <person name="Sallet E."/>
            <person name="Schiex T."/>
            <person name="Thomas J."/>
            <person name="Vandecasteele C."/>
            <person name="Vares D."/>
            <person name="Vear F."/>
            <person name="Vautrin S."/>
            <person name="Crespi M."/>
            <person name="Mangin B."/>
            <person name="Burke J.M."/>
            <person name="Salse J."/>
            <person name="Munos S."/>
            <person name="Vincourt P."/>
            <person name="Rieseberg L.H."/>
            <person name="Langlade N.B."/>
        </authorList>
    </citation>
    <scope>NUCLEOTIDE SEQUENCE [LARGE SCALE GENOMIC DNA]</scope>
    <source>
        <strain evidence="2">cv. SF193</strain>
    </source>
</reference>
<keyword evidence="2" id="KW-1185">Reference proteome</keyword>
<name>A0A251UCG9_HELAN</name>
<dbReference type="EMBL" id="CM007896">
    <property type="protein sequence ID" value="OTG20472.1"/>
    <property type="molecule type" value="Genomic_DNA"/>
</dbReference>
<protein>
    <submittedName>
        <fullName evidence="1">Uncharacterized protein</fullName>
    </submittedName>
</protein>
<evidence type="ECO:0000313" key="1">
    <source>
        <dbReference type="EMBL" id="OTG20472.1"/>
    </source>
</evidence>
<dbReference type="Proteomes" id="UP000215914">
    <property type="component" value="Chromosome 7"/>
</dbReference>
<gene>
    <name evidence="1" type="ORF">HannXRQ_Chr07g0193511</name>
</gene>
<proteinExistence type="predicted"/>
<evidence type="ECO:0000313" key="2">
    <source>
        <dbReference type="Proteomes" id="UP000215914"/>
    </source>
</evidence>
<dbReference type="AlphaFoldDB" id="A0A251UCG9"/>
<organism evidence="1 2">
    <name type="scientific">Helianthus annuus</name>
    <name type="common">Common sunflower</name>
    <dbReference type="NCBI Taxonomy" id="4232"/>
    <lineage>
        <taxon>Eukaryota</taxon>
        <taxon>Viridiplantae</taxon>
        <taxon>Streptophyta</taxon>
        <taxon>Embryophyta</taxon>
        <taxon>Tracheophyta</taxon>
        <taxon>Spermatophyta</taxon>
        <taxon>Magnoliopsida</taxon>
        <taxon>eudicotyledons</taxon>
        <taxon>Gunneridae</taxon>
        <taxon>Pentapetalae</taxon>
        <taxon>asterids</taxon>
        <taxon>campanulids</taxon>
        <taxon>Asterales</taxon>
        <taxon>Asteraceae</taxon>
        <taxon>Asteroideae</taxon>
        <taxon>Heliantheae alliance</taxon>
        <taxon>Heliantheae</taxon>
        <taxon>Helianthus</taxon>
    </lineage>
</organism>
<accession>A0A251UCG9</accession>
<dbReference type="InParanoid" id="A0A251UCG9"/>